<keyword evidence="3" id="KW-1185">Reference proteome</keyword>
<dbReference type="RefSeq" id="WP_007365752.1">
    <property type="nucleotide sequence ID" value="NZ_ACLR01000182.1"/>
</dbReference>
<dbReference type="OrthoDB" id="1012444at2"/>
<dbReference type="STRING" id="596327.PORUE0001_0376"/>
<reference evidence="2 3" key="1">
    <citation type="submission" date="2009-04" db="EMBL/GenBank/DDBJ databases">
        <authorList>
            <person name="Sebastian Y."/>
            <person name="Madupu R."/>
            <person name="Durkin A.S."/>
            <person name="Torralba M."/>
            <person name="Methe B."/>
            <person name="Sutton G.G."/>
            <person name="Strausberg R.L."/>
            <person name="Nelson K.E."/>
        </authorList>
    </citation>
    <scope>NUCLEOTIDE SEQUENCE [LARGE SCALE GENOMIC DNA]</scope>
    <source>
        <strain evidence="2 3">60-3</strain>
    </source>
</reference>
<dbReference type="Proteomes" id="UP000003303">
    <property type="component" value="Unassembled WGS sequence"/>
</dbReference>
<name>C2MD55_9PORP</name>
<accession>C2MD55</accession>
<feature type="region of interest" description="Disordered" evidence="1">
    <location>
        <begin position="1"/>
        <end position="38"/>
    </location>
</feature>
<dbReference type="Gene3D" id="3.40.50.300">
    <property type="entry name" value="P-loop containing nucleotide triphosphate hydrolases"/>
    <property type="match status" value="1"/>
</dbReference>
<evidence type="ECO:0000313" key="3">
    <source>
        <dbReference type="Proteomes" id="UP000003303"/>
    </source>
</evidence>
<dbReference type="EMBL" id="ACLR01000182">
    <property type="protein sequence ID" value="EEK16311.1"/>
    <property type="molecule type" value="Genomic_DNA"/>
</dbReference>
<dbReference type="AlphaFoldDB" id="C2MD55"/>
<protein>
    <submittedName>
        <fullName evidence="2">Uncharacterized protein</fullName>
    </submittedName>
</protein>
<organism evidence="2 3">
    <name type="scientific">Porphyromonas uenonis 60-3</name>
    <dbReference type="NCBI Taxonomy" id="596327"/>
    <lineage>
        <taxon>Bacteria</taxon>
        <taxon>Pseudomonadati</taxon>
        <taxon>Bacteroidota</taxon>
        <taxon>Bacteroidia</taxon>
        <taxon>Bacteroidales</taxon>
        <taxon>Porphyromonadaceae</taxon>
        <taxon>Porphyromonas</taxon>
    </lineage>
</organism>
<evidence type="ECO:0000313" key="2">
    <source>
        <dbReference type="EMBL" id="EEK16311.1"/>
    </source>
</evidence>
<proteinExistence type="predicted"/>
<sequence length="332" mass="38157">MAIEIPTKQNSEEPEFLRDSIDSPSPIESSTDEVNTEENEAITSINQDFDEETKPSMHYTGESKKILDPMRVKVEIADARTPIVVLFGPKTSGKTMMLVRLTRWLKKNGLSVMPIRTFRPADDNYKKMCDSFNDMVDSNEAAKGTNAIDFMLLKVSKDGRPICQILEAPGEHYYNSERPSQSFPPYIHKIISELRNKKIYVILTEGDWRNQETQDSRDAYVQKIDSLRRLSDIKDKFIVVLNKVDLTEFTLSKGLYNKPQARRAIKNLYPRIFKIFENQHPITRFFRPSYATFMAFQSGEFSQTADGETFIYTPGADAYAKELWNQIISACN</sequence>
<dbReference type="SUPFAM" id="SSF52540">
    <property type="entry name" value="P-loop containing nucleoside triphosphate hydrolases"/>
    <property type="match status" value="1"/>
</dbReference>
<gene>
    <name evidence="2" type="ORF">PORUE0001_0376</name>
</gene>
<comment type="caution">
    <text evidence="2">The sequence shown here is derived from an EMBL/GenBank/DDBJ whole genome shotgun (WGS) entry which is preliminary data.</text>
</comment>
<dbReference type="InterPro" id="IPR027417">
    <property type="entry name" value="P-loop_NTPase"/>
</dbReference>
<evidence type="ECO:0000256" key="1">
    <source>
        <dbReference type="SAM" id="MobiDB-lite"/>
    </source>
</evidence>